<keyword evidence="3" id="KW-1185">Reference proteome</keyword>
<dbReference type="EC" id="5.1.1.1" evidence="2"/>
<reference evidence="2 3" key="1">
    <citation type="submission" date="2021-06" db="EMBL/GenBank/DDBJ databases">
        <title>Bacillus sp. RD4P76, an endophyte from a halophyte.</title>
        <authorList>
            <person name="Sun J.-Q."/>
        </authorList>
    </citation>
    <scope>NUCLEOTIDE SEQUENCE [LARGE SCALE GENOMIC DNA]</scope>
    <source>
        <strain evidence="2 3">CGMCC 1.15917</strain>
    </source>
</reference>
<feature type="domain" description="D-serine dehydratase-like" evidence="1">
    <location>
        <begin position="259"/>
        <end position="354"/>
    </location>
</feature>
<gene>
    <name evidence="2" type="ORF">KS419_21145</name>
</gene>
<evidence type="ECO:0000313" key="3">
    <source>
        <dbReference type="Proteomes" id="UP000784880"/>
    </source>
</evidence>
<protein>
    <submittedName>
        <fullName evidence="2">Alanine racemase</fullName>
        <ecNumber evidence="2">5.1.1.1</ecNumber>
    </submittedName>
</protein>
<dbReference type="Pfam" id="PF14031">
    <property type="entry name" value="D-ser_dehydrat"/>
    <property type="match status" value="1"/>
</dbReference>
<dbReference type="PANTHER" id="PTHR28004:SF2">
    <property type="entry name" value="D-SERINE DEHYDRATASE"/>
    <property type="match status" value="1"/>
</dbReference>
<dbReference type="InterPro" id="IPR026956">
    <property type="entry name" value="D-ser_dehydrat-like_dom"/>
</dbReference>
<dbReference type="PANTHER" id="PTHR28004">
    <property type="entry name" value="ZGC:162816-RELATED"/>
    <property type="match status" value="1"/>
</dbReference>
<proteinExistence type="predicted"/>
<dbReference type="SMART" id="SM01119">
    <property type="entry name" value="D-ser_dehydrat"/>
    <property type="match status" value="1"/>
</dbReference>
<evidence type="ECO:0000313" key="2">
    <source>
        <dbReference type="EMBL" id="MBU9714249.1"/>
    </source>
</evidence>
<name>A0ABS6JM06_9BACI</name>
<comment type="caution">
    <text evidence="2">The sequence shown here is derived from an EMBL/GenBank/DDBJ whole genome shotgun (WGS) entry which is preliminary data.</text>
</comment>
<keyword evidence="2" id="KW-0413">Isomerase</keyword>
<dbReference type="InterPro" id="IPR051466">
    <property type="entry name" value="D-amino_acid_metab_enzyme"/>
</dbReference>
<accession>A0ABS6JM06</accession>
<dbReference type="Pfam" id="PF01168">
    <property type="entry name" value="Ala_racemase_N"/>
    <property type="match status" value="1"/>
</dbReference>
<dbReference type="EMBL" id="JAHQCS010000170">
    <property type="protein sequence ID" value="MBU9714249.1"/>
    <property type="molecule type" value="Genomic_DNA"/>
</dbReference>
<organism evidence="2 3">
    <name type="scientific">Evansella tamaricis</name>
    <dbReference type="NCBI Taxonomy" id="2069301"/>
    <lineage>
        <taxon>Bacteria</taxon>
        <taxon>Bacillati</taxon>
        <taxon>Bacillota</taxon>
        <taxon>Bacilli</taxon>
        <taxon>Bacillales</taxon>
        <taxon>Bacillaceae</taxon>
        <taxon>Evansella</taxon>
    </lineage>
</organism>
<dbReference type="RefSeq" id="WP_217068658.1">
    <property type="nucleotide sequence ID" value="NZ_JAHQCS010000170.1"/>
</dbReference>
<dbReference type="GO" id="GO:0008784">
    <property type="term" value="F:alanine racemase activity"/>
    <property type="evidence" value="ECO:0007669"/>
    <property type="project" value="UniProtKB-EC"/>
</dbReference>
<dbReference type="Proteomes" id="UP000784880">
    <property type="component" value="Unassembled WGS sequence"/>
</dbReference>
<evidence type="ECO:0000259" key="1">
    <source>
        <dbReference type="SMART" id="SM01119"/>
    </source>
</evidence>
<sequence>MSHFFYQDKPIETPALILNEQKMKQNLKRVMGVQEKNNVKVRPHFKTHKSISIAKLQLTMGACGITVATVTEGELLLENGIDDILVAFPLTDSNKIKRLFKWTKIARVIFTVDSMEQSELMMNEAKKWGLNPEVWIKVNSGLNRCGVEPNNEVLELAKFIKKENVLNLTGIYTHAGHSYAAKTKEEIRQIAKEEALSVLNSVDLCEKEGISLPNRSVGSTPTFEAAATYSGITEVRPGNAVFFDAIQVGLGVAKADEVALTVLSTVVSRKSNRLIIDAGSKALTTEKGAHGNEVVKGYGRSLVDGEFFITRVSEEHGIIDSTEINNIQLNEKLQIIPNHACPVVNLYDFYYVQRENGQIERWLVDGRGKSQ</sequence>
<dbReference type="InterPro" id="IPR001608">
    <property type="entry name" value="Ala_racemase_N"/>
</dbReference>